<dbReference type="AlphaFoldDB" id="A0A371K6G0"/>
<accession>A0A371K6G0</accession>
<comment type="caution">
    <text evidence="1">The sequence shown here is derived from an EMBL/GenBank/DDBJ whole genome shotgun (WGS) entry which is preliminary data.</text>
</comment>
<organism evidence="1 2">
    <name type="scientific">Lysobacter silvisoli</name>
    <dbReference type="NCBI Taxonomy" id="2293254"/>
    <lineage>
        <taxon>Bacteria</taxon>
        <taxon>Pseudomonadati</taxon>
        <taxon>Pseudomonadota</taxon>
        <taxon>Gammaproteobacteria</taxon>
        <taxon>Lysobacterales</taxon>
        <taxon>Lysobacteraceae</taxon>
        <taxon>Lysobacter</taxon>
    </lineage>
</organism>
<evidence type="ECO:0000313" key="1">
    <source>
        <dbReference type="EMBL" id="RDZ29543.1"/>
    </source>
</evidence>
<keyword evidence="2" id="KW-1185">Reference proteome</keyword>
<sequence length="127" mass="14187">MCLCRRCDFSFSSDHQHGSYRSDPPMGGYCYALCVQCLSEFMLPTAGPRGPHDGERMELCRVELDRERVTLQGTGVHLEFYEVATGAWSDRFTLATTACPECRSQGTLKVEFAPGDPCPRCKQAKLI</sequence>
<name>A0A371K6G0_9GAMM</name>
<evidence type="ECO:0000313" key="2">
    <source>
        <dbReference type="Proteomes" id="UP000264492"/>
    </source>
</evidence>
<dbReference type="EMBL" id="QTSU01000001">
    <property type="protein sequence ID" value="RDZ29543.1"/>
    <property type="molecule type" value="Genomic_DNA"/>
</dbReference>
<gene>
    <name evidence="1" type="ORF">DX914_10845</name>
</gene>
<dbReference type="Proteomes" id="UP000264492">
    <property type="component" value="Unassembled WGS sequence"/>
</dbReference>
<proteinExistence type="predicted"/>
<protein>
    <submittedName>
        <fullName evidence="1">Uncharacterized protein</fullName>
    </submittedName>
</protein>
<reference evidence="1 2" key="1">
    <citation type="submission" date="2018-08" db="EMBL/GenBank/DDBJ databases">
        <title>Lysobacter sp. zong2l5, whole genome shotgun sequence.</title>
        <authorList>
            <person name="Zhang X."/>
            <person name="Feng G."/>
            <person name="Zhu H."/>
        </authorList>
    </citation>
    <scope>NUCLEOTIDE SEQUENCE [LARGE SCALE GENOMIC DNA]</scope>
    <source>
        <strain evidence="2">zong2l5</strain>
    </source>
</reference>